<dbReference type="InterPro" id="IPR019191">
    <property type="entry name" value="Essential_protein_Yae1_N"/>
</dbReference>
<comment type="caution">
    <text evidence="12">The sequence shown here is derived from an EMBL/GenBank/DDBJ whole genome shotgun (WGS) entry which is preliminary data.</text>
</comment>
<feature type="region of interest" description="Disordered" evidence="10">
    <location>
        <begin position="326"/>
        <end position="362"/>
    </location>
</feature>
<proteinExistence type="inferred from homology"/>
<keyword evidence="9" id="KW-0539">Nucleus</keyword>
<evidence type="ECO:0000256" key="2">
    <source>
        <dbReference type="ARBA" id="ARBA00004123"/>
    </source>
</evidence>
<keyword evidence="8" id="KW-0963">Cytoplasm</keyword>
<dbReference type="OrthoDB" id="20086at2759"/>
<evidence type="ECO:0000256" key="4">
    <source>
        <dbReference type="ARBA" id="ARBA00007096"/>
    </source>
</evidence>
<dbReference type="GeneID" id="63680690"/>
<evidence type="ECO:0000256" key="3">
    <source>
        <dbReference type="ARBA" id="ARBA00004496"/>
    </source>
</evidence>
<feature type="compositionally biased region" description="Low complexity" evidence="10">
    <location>
        <begin position="206"/>
        <end position="218"/>
    </location>
</feature>
<dbReference type="PANTHER" id="PTHR18829:SF0">
    <property type="entry name" value="PROTEIN YAE1 HOMOLOG"/>
    <property type="match status" value="1"/>
</dbReference>
<dbReference type="GO" id="GO:0005737">
    <property type="term" value="C:cytoplasm"/>
    <property type="evidence" value="ECO:0007669"/>
    <property type="project" value="UniProtKB-SubCell"/>
</dbReference>
<dbReference type="VEuPathDB" id="FungiDB:SPBR_07515"/>
<evidence type="ECO:0000256" key="8">
    <source>
        <dbReference type="ARBA" id="ARBA00022490"/>
    </source>
</evidence>
<evidence type="ECO:0000313" key="13">
    <source>
        <dbReference type="Proteomes" id="UP000031575"/>
    </source>
</evidence>
<dbReference type="GO" id="GO:0005634">
    <property type="term" value="C:nucleus"/>
    <property type="evidence" value="ECO:0007669"/>
    <property type="project" value="UniProtKB-SubCell"/>
</dbReference>
<keyword evidence="13" id="KW-1185">Reference proteome</keyword>
<feature type="region of interest" description="Disordered" evidence="10">
    <location>
        <begin position="91"/>
        <end position="153"/>
    </location>
</feature>
<evidence type="ECO:0000256" key="7">
    <source>
        <dbReference type="ARBA" id="ARBA00018400"/>
    </source>
</evidence>
<gene>
    <name evidence="12" type="ORF">SPBR_07515</name>
</gene>
<feature type="compositionally biased region" description="Basic and acidic residues" evidence="10">
    <location>
        <begin position="134"/>
        <end position="149"/>
    </location>
</feature>
<sequence length="362" mass="37420">MHQRPLADPNSKDDLLVPADAPFATMMTNRTGSPAADFSAFVAPDPVDAGAVYHGDAFGSGESHGANESGGRIETTAEGRSAVEFFDDVFGSSPDDYHRGPRPPSGAATASLPTIPAPTDTTRTVPAVPTVYQDSHRHPSDMNRLEQEHSTSGYRDGISAGKNATLQAGFDEGYSLGAAIGGVVGELLGLLEALVVSGGEDDEETTSTSTAPTTTEDATGAHDADPLPVLLGRARRDLTAPSIFSPGYFAADGTWIYDVETIAPAGADTAQAGAAVHTTIFDVANAHPLVKTWRGIVDRQLARRRIRWGKAGDEAAFATALGLKDEDENHGGAGAAGETSATDAAPTATPRAPANDASALDW</sequence>
<comment type="subunit">
    <text evidence="5">May form a complex with LTO1.</text>
</comment>
<protein>
    <recommendedName>
        <fullName evidence="7">Protein YAE1</fullName>
    </recommendedName>
    <alternativeName>
        <fullName evidence="6">Protein yae1</fullName>
    </alternativeName>
</protein>
<accession>A0A0C2EPS4</accession>
<dbReference type="PANTHER" id="PTHR18829">
    <property type="entry name" value="PROTEIN YAE1 HOMOLOG"/>
    <property type="match status" value="1"/>
</dbReference>
<evidence type="ECO:0000259" key="11">
    <source>
        <dbReference type="Pfam" id="PF09811"/>
    </source>
</evidence>
<evidence type="ECO:0000313" key="12">
    <source>
        <dbReference type="EMBL" id="KIH88279.1"/>
    </source>
</evidence>
<dbReference type="EMBL" id="AWTV01000009">
    <property type="protein sequence ID" value="KIH88279.1"/>
    <property type="molecule type" value="Genomic_DNA"/>
</dbReference>
<evidence type="ECO:0000256" key="6">
    <source>
        <dbReference type="ARBA" id="ARBA00017286"/>
    </source>
</evidence>
<comment type="subcellular location">
    <subcellularLocation>
        <location evidence="3">Cytoplasm</location>
    </subcellularLocation>
    <subcellularLocation>
        <location evidence="2">Nucleus</location>
    </subcellularLocation>
</comment>
<organism evidence="12 13">
    <name type="scientific">Sporothrix brasiliensis 5110</name>
    <dbReference type="NCBI Taxonomy" id="1398154"/>
    <lineage>
        <taxon>Eukaryota</taxon>
        <taxon>Fungi</taxon>
        <taxon>Dikarya</taxon>
        <taxon>Ascomycota</taxon>
        <taxon>Pezizomycotina</taxon>
        <taxon>Sordariomycetes</taxon>
        <taxon>Sordariomycetidae</taxon>
        <taxon>Ophiostomatales</taxon>
        <taxon>Ophiostomataceae</taxon>
        <taxon>Sporothrix</taxon>
    </lineage>
</organism>
<comment type="similarity">
    <text evidence="4">Belongs to the YAE1 family.</text>
</comment>
<dbReference type="InterPro" id="IPR038881">
    <property type="entry name" value="Yae1-like"/>
</dbReference>
<comment type="function">
    <text evidence="1">The complex LTO1:YAE1 may function as a target specific adapter that probably recruits apo-RPLI1 to the cytosolic iron-sulfur protein assembly (CIA) complex machinery. May be required for biogenesis of the large ribosomal subunit and initiation of translation.</text>
</comment>
<name>A0A0C2EPS4_9PEZI</name>
<feature type="domain" description="Essential protein Yae1 N-terminal" evidence="11">
    <location>
        <begin position="153"/>
        <end position="191"/>
    </location>
</feature>
<feature type="region of interest" description="Disordered" evidence="10">
    <location>
        <begin position="198"/>
        <end position="226"/>
    </location>
</feature>
<reference evidence="12 13" key="1">
    <citation type="journal article" date="2014" name="BMC Genomics">
        <title>Comparative genomics of the major fungal agents of human and animal Sporotrichosis: Sporothrix schenckii and Sporothrix brasiliensis.</title>
        <authorList>
            <person name="Teixeira M.M."/>
            <person name="de Almeida L.G."/>
            <person name="Kubitschek-Barreira P."/>
            <person name="Alves F.L."/>
            <person name="Kioshima E.S."/>
            <person name="Abadio A.K."/>
            <person name="Fernandes L."/>
            <person name="Derengowski L.S."/>
            <person name="Ferreira K.S."/>
            <person name="Souza R.C."/>
            <person name="Ruiz J.C."/>
            <person name="de Andrade N.C."/>
            <person name="Paes H.C."/>
            <person name="Nicola A.M."/>
            <person name="Albuquerque P."/>
            <person name="Gerber A.L."/>
            <person name="Martins V.P."/>
            <person name="Peconick L.D."/>
            <person name="Neto A.V."/>
            <person name="Chaucanez C.B."/>
            <person name="Silva P.A."/>
            <person name="Cunha O.L."/>
            <person name="de Oliveira F.F."/>
            <person name="dos Santos T.C."/>
            <person name="Barros A.L."/>
            <person name="Soares M.A."/>
            <person name="de Oliveira L.M."/>
            <person name="Marini M.M."/>
            <person name="Villalobos-Duno H."/>
            <person name="Cunha M.M."/>
            <person name="de Hoog S."/>
            <person name="da Silveira J.F."/>
            <person name="Henrissat B."/>
            <person name="Nino-Vega G.A."/>
            <person name="Cisalpino P.S."/>
            <person name="Mora-Montes H.M."/>
            <person name="Almeida S.R."/>
            <person name="Stajich J.E."/>
            <person name="Lopes-Bezerra L.M."/>
            <person name="Vasconcelos A.T."/>
            <person name="Felipe M.S."/>
        </authorList>
    </citation>
    <scope>NUCLEOTIDE SEQUENCE [LARGE SCALE GENOMIC DNA]</scope>
    <source>
        <strain evidence="12 13">5110</strain>
    </source>
</reference>
<dbReference type="AlphaFoldDB" id="A0A0C2EPS4"/>
<evidence type="ECO:0000256" key="5">
    <source>
        <dbReference type="ARBA" id="ARBA00011427"/>
    </source>
</evidence>
<dbReference type="Proteomes" id="UP000031575">
    <property type="component" value="Unassembled WGS sequence"/>
</dbReference>
<evidence type="ECO:0000256" key="10">
    <source>
        <dbReference type="SAM" id="MobiDB-lite"/>
    </source>
</evidence>
<dbReference type="RefSeq" id="XP_040616289.1">
    <property type="nucleotide sequence ID" value="XM_040765769.1"/>
</dbReference>
<dbReference type="HOGENOM" id="CLU_066684_0_0_1"/>
<dbReference type="Pfam" id="PF09811">
    <property type="entry name" value="Yae1_N"/>
    <property type="match status" value="1"/>
</dbReference>
<evidence type="ECO:0000256" key="9">
    <source>
        <dbReference type="ARBA" id="ARBA00023242"/>
    </source>
</evidence>
<evidence type="ECO:0000256" key="1">
    <source>
        <dbReference type="ARBA" id="ARBA00003836"/>
    </source>
</evidence>
<feature type="compositionally biased region" description="Low complexity" evidence="10">
    <location>
        <begin position="336"/>
        <end position="362"/>
    </location>
</feature>